<protein>
    <submittedName>
        <fullName evidence="3">Putative DNA binding regulatory protein</fullName>
    </submittedName>
</protein>
<proteinExistence type="predicted"/>
<dbReference type="InterPro" id="IPR014710">
    <property type="entry name" value="RmlC-like_jellyroll"/>
</dbReference>
<feature type="domain" description="HTH cro/C1-type" evidence="2">
    <location>
        <begin position="15"/>
        <end position="69"/>
    </location>
</feature>
<gene>
    <name evidence="3" type="primary">flF</name>
</gene>
<dbReference type="Pfam" id="PF07883">
    <property type="entry name" value="Cupin_2"/>
    <property type="match status" value="1"/>
</dbReference>
<dbReference type="InterPro" id="IPR013096">
    <property type="entry name" value="Cupin_2"/>
</dbReference>
<keyword evidence="1" id="KW-0238">DNA-binding</keyword>
<dbReference type="InterPro" id="IPR050807">
    <property type="entry name" value="TransReg_Diox_bact_type"/>
</dbReference>
<reference evidence="3" key="1">
    <citation type="journal article" date="2006" name="Chem. Biol.">
        <title>The gene cluster for fluorometabolite biosynthesis in Streptomyces cattleya: a thioesterase confers resistance to fluoroacetyl-coenzyme A.</title>
        <authorList>
            <person name="Huang F."/>
            <person name="Haydock S.F."/>
            <person name="Spiteller D."/>
            <person name="Mironenko T."/>
            <person name="Li T.L."/>
            <person name="O'Hagan D."/>
            <person name="Leadlay P.F."/>
            <person name="Spencer J.B."/>
        </authorList>
    </citation>
    <scope>NUCLEOTIDE SEQUENCE</scope>
</reference>
<dbReference type="SUPFAM" id="SSF51182">
    <property type="entry name" value="RmlC-like cupins"/>
    <property type="match status" value="1"/>
</dbReference>
<dbReference type="CDD" id="cd00093">
    <property type="entry name" value="HTH_XRE"/>
    <property type="match status" value="1"/>
</dbReference>
<dbReference type="Pfam" id="PF01381">
    <property type="entry name" value="HTH_3"/>
    <property type="match status" value="1"/>
</dbReference>
<dbReference type="InterPro" id="IPR011051">
    <property type="entry name" value="RmlC_Cupin_sf"/>
</dbReference>
<sequence>MERAEGVGVTVGAQVRRLREFRGLSVAELSRLSGVSRATLSMLESGRGNPTIETVSAIAVALRLPLGDLLVDPTPPEPVLRPGTPRPQTSRQDLLDRIGAGGHSEIWRLRLCGAGRRVDSPPHTRGTLERVVALRGRLRLGPVDRPVVLATGDFVVFPADEPHFYEAVDDEDVDAVIVMTYPAAS</sequence>
<dbReference type="AlphaFoldDB" id="Q1EMV7"/>
<dbReference type="GO" id="GO:0003700">
    <property type="term" value="F:DNA-binding transcription factor activity"/>
    <property type="evidence" value="ECO:0007669"/>
    <property type="project" value="TreeGrafter"/>
</dbReference>
<accession>Q1EMV7</accession>
<dbReference type="GO" id="GO:0005829">
    <property type="term" value="C:cytosol"/>
    <property type="evidence" value="ECO:0007669"/>
    <property type="project" value="TreeGrafter"/>
</dbReference>
<dbReference type="Gene3D" id="2.60.120.10">
    <property type="entry name" value="Jelly Rolls"/>
    <property type="match status" value="1"/>
</dbReference>
<name>Q1EMV7_STRCT</name>
<dbReference type="InterPro" id="IPR010982">
    <property type="entry name" value="Lambda_DNA-bd_dom_sf"/>
</dbReference>
<dbReference type="PANTHER" id="PTHR46797">
    <property type="entry name" value="HTH-TYPE TRANSCRIPTIONAL REGULATOR"/>
    <property type="match status" value="1"/>
</dbReference>
<dbReference type="InterPro" id="IPR001387">
    <property type="entry name" value="Cro/C1-type_HTH"/>
</dbReference>
<dbReference type="SMART" id="SM00530">
    <property type="entry name" value="HTH_XRE"/>
    <property type="match status" value="1"/>
</dbReference>
<dbReference type="PANTHER" id="PTHR46797:SF1">
    <property type="entry name" value="METHYLPHOSPHONATE SYNTHASE"/>
    <property type="match status" value="1"/>
</dbReference>
<dbReference type="CDD" id="cd02209">
    <property type="entry name" value="cupin_XRE_C"/>
    <property type="match status" value="1"/>
</dbReference>
<dbReference type="Gene3D" id="1.10.260.40">
    <property type="entry name" value="lambda repressor-like DNA-binding domains"/>
    <property type="match status" value="1"/>
</dbReference>
<evidence type="ECO:0000256" key="1">
    <source>
        <dbReference type="ARBA" id="ARBA00023125"/>
    </source>
</evidence>
<organism evidence="3">
    <name type="scientific">Streptantibioticus cattleyicolor</name>
    <name type="common">Streptomyces cattleya</name>
    <dbReference type="NCBI Taxonomy" id="29303"/>
    <lineage>
        <taxon>Bacteria</taxon>
        <taxon>Bacillati</taxon>
        <taxon>Actinomycetota</taxon>
        <taxon>Actinomycetes</taxon>
        <taxon>Kitasatosporales</taxon>
        <taxon>Streptomycetaceae</taxon>
        <taxon>Streptantibioticus</taxon>
    </lineage>
</organism>
<evidence type="ECO:0000313" key="3">
    <source>
        <dbReference type="EMBL" id="CAJ20007.1"/>
    </source>
</evidence>
<dbReference type="PROSITE" id="PS50943">
    <property type="entry name" value="HTH_CROC1"/>
    <property type="match status" value="1"/>
</dbReference>
<dbReference type="EMBL" id="AM055586">
    <property type="protein sequence ID" value="CAJ20007.1"/>
    <property type="molecule type" value="Genomic_DNA"/>
</dbReference>
<dbReference type="SUPFAM" id="SSF47413">
    <property type="entry name" value="lambda repressor-like DNA-binding domains"/>
    <property type="match status" value="1"/>
</dbReference>
<dbReference type="GO" id="GO:0003677">
    <property type="term" value="F:DNA binding"/>
    <property type="evidence" value="ECO:0007669"/>
    <property type="project" value="UniProtKB-KW"/>
</dbReference>
<evidence type="ECO:0000259" key="2">
    <source>
        <dbReference type="PROSITE" id="PS50943"/>
    </source>
</evidence>